<evidence type="ECO:0000256" key="1">
    <source>
        <dbReference type="ARBA" id="ARBA00004370"/>
    </source>
</evidence>
<evidence type="ECO:0000259" key="8">
    <source>
        <dbReference type="PROSITE" id="PS50004"/>
    </source>
</evidence>
<dbReference type="InterPro" id="IPR031468">
    <property type="entry name" value="SMP_LBD"/>
</dbReference>
<keyword evidence="2" id="KW-0813">Transport</keyword>
<feature type="compositionally biased region" description="Basic and acidic residues" evidence="7">
    <location>
        <begin position="729"/>
        <end position="743"/>
    </location>
</feature>
<feature type="domain" description="SMP-LTD" evidence="9">
    <location>
        <begin position="71"/>
        <end position="266"/>
    </location>
</feature>
<dbReference type="EMBL" id="LVLJ01000305">
    <property type="protein sequence ID" value="OAE34873.1"/>
    <property type="molecule type" value="Genomic_DNA"/>
</dbReference>
<comment type="caution">
    <text evidence="10">The sequence shown here is derived from an EMBL/GenBank/DDBJ whole genome shotgun (WGS) entry which is preliminary data.</text>
</comment>
<feature type="domain" description="C2" evidence="8">
    <location>
        <begin position="257"/>
        <end position="398"/>
    </location>
</feature>
<keyword evidence="11" id="KW-1185">Reference proteome</keyword>
<evidence type="ECO:0000313" key="10">
    <source>
        <dbReference type="EMBL" id="OAE34873.1"/>
    </source>
</evidence>
<reference evidence="10" key="1">
    <citation type="submission" date="2016-03" db="EMBL/GenBank/DDBJ databases">
        <title>Mechanisms controlling the formation of the plant cell surface in tip-growing cells are functionally conserved among land plants.</title>
        <authorList>
            <person name="Honkanen S."/>
            <person name="Jones V.A."/>
            <person name="Morieri G."/>
            <person name="Champion C."/>
            <person name="Hetherington A.J."/>
            <person name="Kelly S."/>
            <person name="Saint-Marcoux D."/>
            <person name="Proust H."/>
            <person name="Prescott H."/>
            <person name="Dolan L."/>
        </authorList>
    </citation>
    <scope>NUCLEOTIDE SEQUENCE [LARGE SCALE GENOMIC DNA]</scope>
    <source>
        <tissue evidence="10">Whole gametophyte</tissue>
    </source>
</reference>
<dbReference type="SUPFAM" id="SSF49562">
    <property type="entry name" value="C2 domain (Calcium/lipid-binding domain, CaLB)"/>
    <property type="match status" value="3"/>
</dbReference>
<proteinExistence type="predicted"/>
<dbReference type="GO" id="GO:0016020">
    <property type="term" value="C:membrane"/>
    <property type="evidence" value="ECO:0007669"/>
    <property type="project" value="UniProtKB-SubCell"/>
</dbReference>
<dbReference type="PROSITE" id="PS51847">
    <property type="entry name" value="SMP"/>
    <property type="match status" value="1"/>
</dbReference>
<dbReference type="Pfam" id="PF00168">
    <property type="entry name" value="C2"/>
    <property type="match status" value="3"/>
</dbReference>
<organism evidence="10 11">
    <name type="scientific">Marchantia polymorpha subsp. ruderalis</name>
    <dbReference type="NCBI Taxonomy" id="1480154"/>
    <lineage>
        <taxon>Eukaryota</taxon>
        <taxon>Viridiplantae</taxon>
        <taxon>Streptophyta</taxon>
        <taxon>Embryophyta</taxon>
        <taxon>Marchantiophyta</taxon>
        <taxon>Marchantiopsida</taxon>
        <taxon>Marchantiidae</taxon>
        <taxon>Marchantiales</taxon>
        <taxon>Marchantiaceae</taxon>
        <taxon>Marchantia</taxon>
    </lineage>
</organism>
<dbReference type="InterPro" id="IPR035892">
    <property type="entry name" value="C2_domain_sf"/>
</dbReference>
<evidence type="ECO:0000256" key="6">
    <source>
        <dbReference type="SAM" id="Coils"/>
    </source>
</evidence>
<keyword evidence="5" id="KW-0472">Membrane</keyword>
<dbReference type="GO" id="GO:0006869">
    <property type="term" value="P:lipid transport"/>
    <property type="evidence" value="ECO:0007669"/>
    <property type="project" value="UniProtKB-KW"/>
</dbReference>
<feature type="region of interest" description="Disordered" evidence="7">
    <location>
        <begin position="728"/>
        <end position="768"/>
    </location>
</feature>
<feature type="domain" description="C2" evidence="8">
    <location>
        <begin position="460"/>
        <end position="575"/>
    </location>
</feature>
<dbReference type="Proteomes" id="UP000077202">
    <property type="component" value="Unassembled WGS sequence"/>
</dbReference>
<dbReference type="PROSITE" id="PS50004">
    <property type="entry name" value="C2"/>
    <property type="match status" value="3"/>
</dbReference>
<evidence type="ECO:0000256" key="7">
    <source>
        <dbReference type="SAM" id="MobiDB-lite"/>
    </source>
</evidence>
<evidence type="ECO:0008006" key="12">
    <source>
        <dbReference type="Google" id="ProtNLM"/>
    </source>
</evidence>
<feature type="coiled-coil region" evidence="6">
    <location>
        <begin position="786"/>
        <end position="834"/>
    </location>
</feature>
<feature type="compositionally biased region" description="Polar residues" evidence="7">
    <location>
        <begin position="744"/>
        <end position="760"/>
    </location>
</feature>
<dbReference type="PANTHER" id="PTHR47264:SF3">
    <property type="entry name" value="SYNAPTOTAGMIN-5 ISOFORM X1"/>
    <property type="match status" value="1"/>
</dbReference>
<evidence type="ECO:0000256" key="2">
    <source>
        <dbReference type="ARBA" id="ARBA00022448"/>
    </source>
</evidence>
<dbReference type="CDD" id="cd21669">
    <property type="entry name" value="SMP_SF"/>
    <property type="match status" value="1"/>
</dbReference>
<keyword evidence="4" id="KW-0446">Lipid-binding</keyword>
<dbReference type="CDD" id="cd00030">
    <property type="entry name" value="C2"/>
    <property type="match status" value="2"/>
</dbReference>
<feature type="domain" description="C2" evidence="8">
    <location>
        <begin position="599"/>
        <end position="712"/>
    </location>
</feature>
<dbReference type="InterPro" id="IPR000008">
    <property type="entry name" value="C2_dom"/>
</dbReference>
<gene>
    <name evidence="10" type="ORF">AXG93_1587s1040</name>
</gene>
<dbReference type="AlphaFoldDB" id="A0A176WQQ9"/>
<accession>A0A176WQQ9</accession>
<dbReference type="GO" id="GO:0008289">
    <property type="term" value="F:lipid binding"/>
    <property type="evidence" value="ECO:0007669"/>
    <property type="project" value="UniProtKB-KW"/>
</dbReference>
<evidence type="ECO:0000259" key="9">
    <source>
        <dbReference type="PROSITE" id="PS51847"/>
    </source>
</evidence>
<feature type="region of interest" description="Disordered" evidence="7">
    <location>
        <begin position="297"/>
        <end position="317"/>
    </location>
</feature>
<dbReference type="SMART" id="SM00239">
    <property type="entry name" value="C2"/>
    <property type="match status" value="3"/>
</dbReference>
<dbReference type="Gene3D" id="2.60.40.150">
    <property type="entry name" value="C2 domain"/>
    <property type="match status" value="3"/>
</dbReference>
<protein>
    <recommendedName>
        <fullName evidence="12">Plant synaptotagmin</fullName>
    </recommendedName>
</protein>
<keyword evidence="3" id="KW-0445">Lipid transport</keyword>
<dbReference type="PRINTS" id="PR00360">
    <property type="entry name" value="C2DOMAIN"/>
</dbReference>
<keyword evidence="6" id="KW-0175">Coiled coil</keyword>
<name>A0A176WQQ9_MARPO</name>
<dbReference type="PANTHER" id="PTHR47264">
    <property type="entry name" value="OS01G0128800 PROTEIN"/>
    <property type="match status" value="1"/>
</dbReference>
<evidence type="ECO:0000256" key="5">
    <source>
        <dbReference type="ARBA" id="ARBA00023136"/>
    </source>
</evidence>
<evidence type="ECO:0000313" key="11">
    <source>
        <dbReference type="Proteomes" id="UP000077202"/>
    </source>
</evidence>
<comment type="subcellular location">
    <subcellularLocation>
        <location evidence="1">Membrane</location>
    </subcellularLocation>
</comment>
<evidence type="ECO:0000256" key="3">
    <source>
        <dbReference type="ARBA" id="ARBA00023055"/>
    </source>
</evidence>
<evidence type="ECO:0000256" key="4">
    <source>
        <dbReference type="ARBA" id="ARBA00023121"/>
    </source>
</evidence>
<sequence>MSRRLVENATREAQVLWSNLIEEKPLLPFLIPVFLLAWFLERWIIPFSNWIPVCVIVWSTVQYGKYQRRQTVEDLNNRWKRHVLSSQPDTAREPCEWLNKLLLNVWPNFIEPKLVQKMLQLVQQSVEVQELSLGTAPPVFGLDRTYWSSEGGQPTLHMGFDWDTNEMSVLLAAKLGGPLRGKMARIIINSLHVKGDLRMLPILDGQAVLYSFDDIPEVRVGVAFGSGSQTAPQTELPVVSSWLEKLIKDTLIRTMVEPRRRCFSLPAVDLKKHAVGGVVNVMVVSAKNLCKAPVQAVSRSSSGEKRSPNNNSGSQGGRVLSTFVEMTLEDLTRKTSLCSTGGSAPTWTDNFDMVLHEDTGTIHLNVYEQGTNNMKFDFLGSCEIKMKYVLDDSTTFWAVGVNQGVVACRAERCGKEVTMTVPLENCVKGEVTVKLNLKEWHFTDGSKAVANYNPSSNNVVQQQPLLGMWPSAPSLTGRKLRIEAVEGRNLAPMDKTGKSDPYLKLHYGKMVRKTKTITQDLNPVWNQTFTFQEISGGEYLKIKCYDADRFGDENLGSARVNLQGLEEGSPKDVWVPLEKIKQGEIRLKIEVLGLDTDFDGSQNGQSDENGTAPSGSRVEVVMIEARDLVGADWSGTSDPYVSVRYGNIKKRTKVVYKTLNPQWNQTLDFTDDGSPLVLHVKDYNYMLPVVSIGHCVVDYEKLPPNQTIDRWIPLVGVAKGEIHMQLTRRQPESAAERDKHAENEGSNTLGSILSGVSSPQRVPVGTTKLQRTSGKVRALIRRAMALAEEEDDTDDIRVMLEELETAEEERDSVVLQLQRDRDILIAKVKELDQAMSGLI</sequence>